<feature type="compositionally biased region" description="Basic and acidic residues" evidence="3">
    <location>
        <begin position="53"/>
        <end position="64"/>
    </location>
</feature>
<feature type="compositionally biased region" description="Basic and acidic residues" evidence="3">
    <location>
        <begin position="1"/>
        <end position="15"/>
    </location>
</feature>
<comment type="subcellular location">
    <subcellularLocation>
        <location evidence="1">Nucleus</location>
    </subcellularLocation>
</comment>
<feature type="compositionally biased region" description="Polar residues" evidence="3">
    <location>
        <begin position="23"/>
        <end position="40"/>
    </location>
</feature>
<dbReference type="Proteomes" id="UP001165121">
    <property type="component" value="Unassembled WGS sequence"/>
</dbReference>
<evidence type="ECO:0000256" key="2">
    <source>
        <dbReference type="ARBA" id="ARBA00023242"/>
    </source>
</evidence>
<organism evidence="4 5">
    <name type="scientific">Phytophthora fragariaefolia</name>
    <dbReference type="NCBI Taxonomy" id="1490495"/>
    <lineage>
        <taxon>Eukaryota</taxon>
        <taxon>Sar</taxon>
        <taxon>Stramenopiles</taxon>
        <taxon>Oomycota</taxon>
        <taxon>Peronosporomycetes</taxon>
        <taxon>Peronosporales</taxon>
        <taxon>Peronosporaceae</taxon>
        <taxon>Phytophthora</taxon>
    </lineage>
</organism>
<dbReference type="AlphaFoldDB" id="A0A9W6TTE7"/>
<dbReference type="EMBL" id="BSXT01000154">
    <property type="protein sequence ID" value="GMF19308.1"/>
    <property type="molecule type" value="Genomic_DNA"/>
</dbReference>
<evidence type="ECO:0000256" key="1">
    <source>
        <dbReference type="ARBA" id="ARBA00004123"/>
    </source>
</evidence>
<gene>
    <name evidence="4" type="ORF">Pfra01_000196900</name>
</gene>
<evidence type="ECO:0000256" key="3">
    <source>
        <dbReference type="SAM" id="MobiDB-lite"/>
    </source>
</evidence>
<feature type="compositionally biased region" description="Basic and acidic residues" evidence="3">
    <location>
        <begin position="183"/>
        <end position="201"/>
    </location>
</feature>
<dbReference type="GO" id="GO:0005634">
    <property type="term" value="C:nucleus"/>
    <property type="evidence" value="ECO:0007669"/>
    <property type="project" value="UniProtKB-SubCell"/>
</dbReference>
<feature type="region of interest" description="Disordered" evidence="3">
    <location>
        <begin position="177"/>
        <end position="218"/>
    </location>
</feature>
<feature type="compositionally biased region" description="Low complexity" evidence="3">
    <location>
        <begin position="65"/>
        <end position="84"/>
    </location>
</feature>
<accession>A0A9W6TTE7</accession>
<proteinExistence type="predicted"/>
<sequence>MAESQDKQKETEPRGEFSAAPTIDNQRSSAQSVTHLTSPTVAAKRPRGRPRKRAPDTVVEREVDTATGAATSASAATTADATAGVSTPVSIEIRTAADEATDIAAASGVTALDERTPKRRRARRTAAALDDPITGCTRSRIRREPYRGVDADDRAACDDSPNGARAGGHALVVIDTHSAAAEGHSENSEDGRTHERLDPDLQHSTAAVQFDAGTSEAS</sequence>
<evidence type="ECO:0000313" key="5">
    <source>
        <dbReference type="Proteomes" id="UP001165121"/>
    </source>
</evidence>
<comment type="caution">
    <text evidence="4">The sequence shown here is derived from an EMBL/GenBank/DDBJ whole genome shotgun (WGS) entry which is preliminary data.</text>
</comment>
<dbReference type="PROSITE" id="PS00354">
    <property type="entry name" value="HMGI_Y"/>
    <property type="match status" value="1"/>
</dbReference>
<dbReference type="InterPro" id="IPR000637">
    <property type="entry name" value="HMGI/Y_DNA-bd_CS"/>
</dbReference>
<protein>
    <submittedName>
        <fullName evidence="4">Unnamed protein product</fullName>
    </submittedName>
</protein>
<evidence type="ECO:0000313" key="4">
    <source>
        <dbReference type="EMBL" id="GMF19308.1"/>
    </source>
</evidence>
<feature type="region of interest" description="Disordered" evidence="3">
    <location>
        <begin position="1"/>
        <end position="84"/>
    </location>
</feature>
<dbReference type="GO" id="GO:0006355">
    <property type="term" value="P:regulation of DNA-templated transcription"/>
    <property type="evidence" value="ECO:0007669"/>
    <property type="project" value="InterPro"/>
</dbReference>
<keyword evidence="2" id="KW-0539">Nucleus</keyword>
<keyword evidence="5" id="KW-1185">Reference proteome</keyword>
<reference evidence="4" key="1">
    <citation type="submission" date="2023-04" db="EMBL/GenBank/DDBJ databases">
        <title>Phytophthora fragariaefolia NBRC 109709.</title>
        <authorList>
            <person name="Ichikawa N."/>
            <person name="Sato H."/>
            <person name="Tonouchi N."/>
        </authorList>
    </citation>
    <scope>NUCLEOTIDE SEQUENCE</scope>
    <source>
        <strain evidence="4">NBRC 109709</strain>
    </source>
</reference>
<name>A0A9W6TTE7_9STRA</name>
<feature type="region of interest" description="Disordered" evidence="3">
    <location>
        <begin position="139"/>
        <end position="165"/>
    </location>
</feature>
<feature type="compositionally biased region" description="Basic and acidic residues" evidence="3">
    <location>
        <begin position="142"/>
        <end position="157"/>
    </location>
</feature>